<dbReference type="RefSeq" id="WP_170209550.1">
    <property type="nucleotide sequence ID" value="NZ_JBHTGQ010000008.1"/>
</dbReference>
<dbReference type="EMBL" id="JBHTGQ010000008">
    <property type="protein sequence ID" value="MFC7748991.1"/>
    <property type="molecule type" value="Genomic_DNA"/>
</dbReference>
<gene>
    <name evidence="1" type="ORF">ACFQWB_03395</name>
</gene>
<dbReference type="InterPro" id="IPR045864">
    <property type="entry name" value="aa-tRNA-synth_II/BPL/LPL"/>
</dbReference>
<dbReference type="Gene3D" id="3.30.930.10">
    <property type="entry name" value="Bira Bifunctional Protein, Domain 2"/>
    <property type="match status" value="1"/>
</dbReference>
<dbReference type="Proteomes" id="UP001596528">
    <property type="component" value="Unassembled WGS sequence"/>
</dbReference>
<proteinExistence type="predicted"/>
<reference evidence="2" key="1">
    <citation type="journal article" date="2019" name="Int. J. Syst. Evol. Microbiol.">
        <title>The Global Catalogue of Microorganisms (GCM) 10K type strain sequencing project: providing services to taxonomists for standard genome sequencing and annotation.</title>
        <authorList>
            <consortium name="The Broad Institute Genomics Platform"/>
            <consortium name="The Broad Institute Genome Sequencing Center for Infectious Disease"/>
            <person name="Wu L."/>
            <person name="Ma J."/>
        </authorList>
    </citation>
    <scope>NUCLEOTIDE SEQUENCE [LARGE SCALE GENOMIC DNA]</scope>
    <source>
        <strain evidence="2">JCM 18657</strain>
    </source>
</reference>
<dbReference type="SUPFAM" id="SSF55681">
    <property type="entry name" value="Class II aaRS and biotin synthetases"/>
    <property type="match status" value="1"/>
</dbReference>
<accession>A0ABW2V114</accession>
<sequence>MVPRHMAAGVYSYLPLGRRVLRRMEAIIREEMDLAGAQEALLPALQPTGSNSRMPI</sequence>
<organism evidence="1 2">
    <name type="scientific">Paenibacillus thermoaerophilus</name>
    <dbReference type="NCBI Taxonomy" id="1215385"/>
    <lineage>
        <taxon>Bacteria</taxon>
        <taxon>Bacillati</taxon>
        <taxon>Bacillota</taxon>
        <taxon>Bacilli</taxon>
        <taxon>Bacillales</taxon>
        <taxon>Paenibacillaceae</taxon>
        <taxon>Paenibacillus</taxon>
    </lineage>
</organism>
<name>A0ABW2V114_9BACL</name>
<evidence type="ECO:0000313" key="2">
    <source>
        <dbReference type="Proteomes" id="UP001596528"/>
    </source>
</evidence>
<keyword evidence="2" id="KW-1185">Reference proteome</keyword>
<evidence type="ECO:0000313" key="1">
    <source>
        <dbReference type="EMBL" id="MFC7748991.1"/>
    </source>
</evidence>
<protein>
    <submittedName>
        <fullName evidence="1">Uncharacterized protein</fullName>
    </submittedName>
</protein>
<comment type="caution">
    <text evidence="1">The sequence shown here is derived from an EMBL/GenBank/DDBJ whole genome shotgun (WGS) entry which is preliminary data.</text>
</comment>